<gene>
    <name evidence="2" type="ORF">TSPI_01281</name>
</gene>
<accession>A0ABR3L248</accession>
<protein>
    <submittedName>
        <fullName evidence="2">Lysine-specific demethylase 5B-B</fullName>
    </submittedName>
</protein>
<name>A0ABR3L248_TRISP</name>
<evidence type="ECO:0000313" key="3">
    <source>
        <dbReference type="Proteomes" id="UP001558632"/>
    </source>
</evidence>
<dbReference type="EMBL" id="JBEUSY010000064">
    <property type="protein sequence ID" value="KAL1245844.1"/>
    <property type="molecule type" value="Genomic_DNA"/>
</dbReference>
<evidence type="ECO:0000256" key="1">
    <source>
        <dbReference type="SAM" id="MobiDB-lite"/>
    </source>
</evidence>
<keyword evidence="3" id="KW-1185">Reference proteome</keyword>
<comment type="caution">
    <text evidence="2">The sequence shown here is derived from an EMBL/GenBank/DDBJ whole genome shotgun (WGS) entry which is preliminary data.</text>
</comment>
<sequence>MKKKEMLLFYCVRVGRVLNPVAEVSWVKKYYEKTIAQVRLPPLWRPAFCCRTRRWSVVLRPLSSGPDSDPAPPRLQLIHAKRP</sequence>
<evidence type="ECO:0000313" key="2">
    <source>
        <dbReference type="EMBL" id="KAL1245844.1"/>
    </source>
</evidence>
<organism evidence="2 3">
    <name type="scientific">Trichinella spiralis</name>
    <name type="common">Trichina worm</name>
    <dbReference type="NCBI Taxonomy" id="6334"/>
    <lineage>
        <taxon>Eukaryota</taxon>
        <taxon>Metazoa</taxon>
        <taxon>Ecdysozoa</taxon>
        <taxon>Nematoda</taxon>
        <taxon>Enoplea</taxon>
        <taxon>Dorylaimia</taxon>
        <taxon>Trichinellida</taxon>
        <taxon>Trichinellidae</taxon>
        <taxon>Trichinella</taxon>
    </lineage>
</organism>
<reference evidence="2 3" key="1">
    <citation type="submission" date="2024-07" db="EMBL/GenBank/DDBJ databases">
        <title>Enhanced genomic and transcriptomic resources for Trichinella pseudospiralis and T. spiralis underpin the discovery of pronounced molecular differences between stages and species.</title>
        <authorList>
            <person name="Pasi K.K."/>
            <person name="La Rosa G."/>
            <person name="Gomez-Morales M.A."/>
            <person name="Tosini F."/>
            <person name="Sumanam S."/>
            <person name="Young N.D."/>
            <person name="Chang B.C."/>
            <person name="Robin G.B."/>
        </authorList>
    </citation>
    <scope>NUCLEOTIDE SEQUENCE [LARGE SCALE GENOMIC DNA]</scope>
    <source>
        <strain evidence="2">ISS534</strain>
    </source>
</reference>
<proteinExistence type="predicted"/>
<dbReference type="Proteomes" id="UP001558632">
    <property type="component" value="Unassembled WGS sequence"/>
</dbReference>
<feature type="region of interest" description="Disordered" evidence="1">
    <location>
        <begin position="62"/>
        <end position="83"/>
    </location>
</feature>